<name>A0A1I1E051_9GAMM</name>
<proteinExistence type="predicted"/>
<dbReference type="Proteomes" id="UP000199058">
    <property type="component" value="Unassembled WGS sequence"/>
</dbReference>
<dbReference type="EMBL" id="FOLH01000001">
    <property type="protein sequence ID" value="SFB80447.1"/>
    <property type="molecule type" value="Genomic_DNA"/>
</dbReference>
<dbReference type="AlphaFoldDB" id="A0A1I1E051"/>
<dbReference type="STRING" id="1122252.SAMN05660443_0233"/>
<protein>
    <submittedName>
        <fullName evidence="1">Uncharacterized protein</fullName>
    </submittedName>
</protein>
<accession>A0A1I1E051</accession>
<dbReference type="OrthoDB" id="34166at2"/>
<dbReference type="RefSeq" id="WP_091957945.1">
    <property type="nucleotide sequence ID" value="NZ_FOLH01000001.1"/>
</dbReference>
<reference evidence="1 2" key="1">
    <citation type="submission" date="2016-10" db="EMBL/GenBank/DDBJ databases">
        <authorList>
            <person name="de Groot N.N."/>
        </authorList>
    </citation>
    <scope>NUCLEOTIDE SEQUENCE [LARGE SCALE GENOMIC DNA]</scope>
    <source>
        <strain evidence="1 2">DSM 18438</strain>
    </source>
</reference>
<organism evidence="1 2">
    <name type="scientific">Marinospirillum celere</name>
    <dbReference type="NCBI Taxonomy" id="1122252"/>
    <lineage>
        <taxon>Bacteria</taxon>
        <taxon>Pseudomonadati</taxon>
        <taxon>Pseudomonadota</taxon>
        <taxon>Gammaproteobacteria</taxon>
        <taxon>Oceanospirillales</taxon>
        <taxon>Oceanospirillaceae</taxon>
        <taxon>Marinospirillum</taxon>
    </lineage>
</organism>
<evidence type="ECO:0000313" key="2">
    <source>
        <dbReference type="Proteomes" id="UP000199058"/>
    </source>
</evidence>
<keyword evidence="2" id="KW-1185">Reference proteome</keyword>
<evidence type="ECO:0000313" key="1">
    <source>
        <dbReference type="EMBL" id="SFB80447.1"/>
    </source>
</evidence>
<gene>
    <name evidence="1" type="ORF">SAMN05660443_0233</name>
</gene>
<sequence length="117" mass="13177">MIEANTFAEACYNQNSLDELLEAYFDAEADQSDCESWGIDEQKWMDSIEKAMGEKMREFFCENNNSKIHSMINSWAKKPEGYLSIDEEGDIVSPSGAAMTIGQTAGFFKKTEAHKKA</sequence>